<reference evidence="3" key="2">
    <citation type="journal article" date="2017" name="Nat. Plants">
        <title>The Aegilops tauschii genome reveals multiple impacts of transposons.</title>
        <authorList>
            <person name="Zhao G."/>
            <person name="Zou C."/>
            <person name="Li K."/>
            <person name="Wang K."/>
            <person name="Li T."/>
            <person name="Gao L."/>
            <person name="Zhang X."/>
            <person name="Wang H."/>
            <person name="Yang Z."/>
            <person name="Liu X."/>
            <person name="Jiang W."/>
            <person name="Mao L."/>
            <person name="Kong X."/>
            <person name="Jiao Y."/>
            <person name="Jia J."/>
        </authorList>
    </citation>
    <scope>NUCLEOTIDE SEQUENCE [LARGE SCALE GENOMIC DNA]</scope>
    <source>
        <strain evidence="3">cv. AL8/78</strain>
    </source>
</reference>
<dbReference type="Proteomes" id="UP000015105">
    <property type="component" value="Chromosome 7D"/>
</dbReference>
<dbReference type="AlphaFoldDB" id="A0A453RGQ3"/>
<keyword evidence="1" id="KW-0175">Coiled coil</keyword>
<dbReference type="EnsemblPlants" id="AET7Gv20574400.32">
    <property type="protein sequence ID" value="AET7Gv20574400.32"/>
    <property type="gene ID" value="AET7Gv20574400"/>
</dbReference>
<evidence type="ECO:0000313" key="3">
    <source>
        <dbReference type="Proteomes" id="UP000015105"/>
    </source>
</evidence>
<protein>
    <submittedName>
        <fullName evidence="2">Uncharacterized protein</fullName>
    </submittedName>
</protein>
<reference evidence="2" key="3">
    <citation type="journal article" date="2017" name="Nature">
        <title>Genome sequence of the progenitor of the wheat D genome Aegilops tauschii.</title>
        <authorList>
            <person name="Luo M.C."/>
            <person name="Gu Y.Q."/>
            <person name="Puiu D."/>
            <person name="Wang H."/>
            <person name="Twardziok S.O."/>
            <person name="Deal K.R."/>
            <person name="Huo N."/>
            <person name="Zhu T."/>
            <person name="Wang L."/>
            <person name="Wang Y."/>
            <person name="McGuire P.E."/>
            <person name="Liu S."/>
            <person name="Long H."/>
            <person name="Ramasamy R.K."/>
            <person name="Rodriguez J.C."/>
            <person name="Van S.L."/>
            <person name="Yuan L."/>
            <person name="Wang Z."/>
            <person name="Xia Z."/>
            <person name="Xiao L."/>
            <person name="Anderson O.D."/>
            <person name="Ouyang S."/>
            <person name="Liang Y."/>
            <person name="Zimin A.V."/>
            <person name="Pertea G."/>
            <person name="Qi P."/>
            <person name="Bennetzen J.L."/>
            <person name="Dai X."/>
            <person name="Dawson M.W."/>
            <person name="Muller H.G."/>
            <person name="Kugler K."/>
            <person name="Rivarola-Duarte L."/>
            <person name="Spannagl M."/>
            <person name="Mayer K.F.X."/>
            <person name="Lu F.H."/>
            <person name="Bevan M.W."/>
            <person name="Leroy P."/>
            <person name="Li P."/>
            <person name="You F.M."/>
            <person name="Sun Q."/>
            <person name="Liu Z."/>
            <person name="Lyons E."/>
            <person name="Wicker T."/>
            <person name="Salzberg S.L."/>
            <person name="Devos K.M."/>
            <person name="Dvorak J."/>
        </authorList>
    </citation>
    <scope>NUCLEOTIDE SEQUENCE [LARGE SCALE GENOMIC DNA]</scope>
    <source>
        <strain evidence="2">cv. AL8/78</strain>
    </source>
</reference>
<reference evidence="2" key="4">
    <citation type="submission" date="2019-03" db="UniProtKB">
        <authorList>
            <consortium name="EnsemblPlants"/>
        </authorList>
    </citation>
    <scope>IDENTIFICATION</scope>
</reference>
<reference evidence="3" key="1">
    <citation type="journal article" date="2014" name="Science">
        <title>Ancient hybridizations among the ancestral genomes of bread wheat.</title>
        <authorList>
            <consortium name="International Wheat Genome Sequencing Consortium,"/>
            <person name="Marcussen T."/>
            <person name="Sandve S.R."/>
            <person name="Heier L."/>
            <person name="Spannagl M."/>
            <person name="Pfeifer M."/>
            <person name="Jakobsen K.S."/>
            <person name="Wulff B.B."/>
            <person name="Steuernagel B."/>
            <person name="Mayer K.F."/>
            <person name="Olsen O.A."/>
        </authorList>
    </citation>
    <scope>NUCLEOTIDE SEQUENCE [LARGE SCALE GENOMIC DNA]</scope>
    <source>
        <strain evidence="3">cv. AL8/78</strain>
    </source>
</reference>
<dbReference type="Gramene" id="AET7Gv20574400.32">
    <property type="protein sequence ID" value="AET7Gv20574400.32"/>
    <property type="gene ID" value="AET7Gv20574400"/>
</dbReference>
<keyword evidence="3" id="KW-1185">Reference proteome</keyword>
<evidence type="ECO:0000256" key="1">
    <source>
        <dbReference type="SAM" id="Coils"/>
    </source>
</evidence>
<accession>A0A453RGQ3</accession>
<organism evidence="2 3">
    <name type="scientific">Aegilops tauschii subsp. strangulata</name>
    <name type="common">Goatgrass</name>
    <dbReference type="NCBI Taxonomy" id="200361"/>
    <lineage>
        <taxon>Eukaryota</taxon>
        <taxon>Viridiplantae</taxon>
        <taxon>Streptophyta</taxon>
        <taxon>Embryophyta</taxon>
        <taxon>Tracheophyta</taxon>
        <taxon>Spermatophyta</taxon>
        <taxon>Magnoliopsida</taxon>
        <taxon>Liliopsida</taxon>
        <taxon>Poales</taxon>
        <taxon>Poaceae</taxon>
        <taxon>BOP clade</taxon>
        <taxon>Pooideae</taxon>
        <taxon>Triticodae</taxon>
        <taxon>Triticeae</taxon>
        <taxon>Triticinae</taxon>
        <taxon>Aegilops</taxon>
    </lineage>
</organism>
<sequence>MRIVYIKLQSDNLTGILISHLVSRGECFLADVSDASTVGLSQSSGSLAREKGLESYVVQLQRSVTELAEEVQRLKLRNNQLEQQINGLSKKDERLRREGSTKQ</sequence>
<feature type="coiled-coil region" evidence="1">
    <location>
        <begin position="57"/>
        <end position="98"/>
    </location>
</feature>
<reference evidence="2" key="5">
    <citation type="journal article" date="2021" name="G3 (Bethesda)">
        <title>Aegilops tauschii genome assembly Aet v5.0 features greater sequence contiguity and improved annotation.</title>
        <authorList>
            <person name="Wang L."/>
            <person name="Zhu T."/>
            <person name="Rodriguez J.C."/>
            <person name="Deal K.R."/>
            <person name="Dubcovsky J."/>
            <person name="McGuire P.E."/>
            <person name="Lux T."/>
            <person name="Spannagl M."/>
            <person name="Mayer K.F.X."/>
            <person name="Baldrich P."/>
            <person name="Meyers B.C."/>
            <person name="Huo N."/>
            <person name="Gu Y.Q."/>
            <person name="Zhou H."/>
            <person name="Devos K.M."/>
            <person name="Bennetzen J.L."/>
            <person name="Unver T."/>
            <person name="Budak H."/>
            <person name="Gulick P.J."/>
            <person name="Galiba G."/>
            <person name="Kalapos B."/>
            <person name="Nelson D.R."/>
            <person name="Li P."/>
            <person name="You F.M."/>
            <person name="Luo M.C."/>
            <person name="Dvorak J."/>
        </authorList>
    </citation>
    <scope>NUCLEOTIDE SEQUENCE [LARGE SCALE GENOMIC DNA]</scope>
    <source>
        <strain evidence="2">cv. AL8/78</strain>
    </source>
</reference>
<name>A0A453RGQ3_AEGTS</name>
<evidence type="ECO:0000313" key="2">
    <source>
        <dbReference type="EnsemblPlants" id="AET7Gv20574400.32"/>
    </source>
</evidence>
<proteinExistence type="predicted"/>